<name>A0ABW2PCU1_9ACTN</name>
<proteinExistence type="predicted"/>
<comment type="caution">
    <text evidence="2">The sequence shown here is derived from an EMBL/GenBank/DDBJ whole genome shotgun (WGS) entry which is preliminary data.</text>
</comment>
<feature type="compositionally biased region" description="Basic and acidic residues" evidence="1">
    <location>
        <begin position="36"/>
        <end position="52"/>
    </location>
</feature>
<evidence type="ECO:0000313" key="3">
    <source>
        <dbReference type="Proteomes" id="UP001596496"/>
    </source>
</evidence>
<evidence type="ECO:0000256" key="1">
    <source>
        <dbReference type="SAM" id="MobiDB-lite"/>
    </source>
</evidence>
<organism evidence="2 3">
    <name type="scientific">Sphaerisporangium rhizosphaerae</name>
    <dbReference type="NCBI Taxonomy" id="2269375"/>
    <lineage>
        <taxon>Bacteria</taxon>
        <taxon>Bacillati</taxon>
        <taxon>Actinomycetota</taxon>
        <taxon>Actinomycetes</taxon>
        <taxon>Streptosporangiales</taxon>
        <taxon>Streptosporangiaceae</taxon>
        <taxon>Sphaerisporangium</taxon>
    </lineage>
</organism>
<dbReference type="EMBL" id="JBHTCG010000023">
    <property type="protein sequence ID" value="MFC7386045.1"/>
    <property type="molecule type" value="Genomic_DNA"/>
</dbReference>
<sequence length="135" mass="13961">MNSGMQSYVEWMVRARWGQVPTTPDALAGPPSTRPPHGDQDHRPGDPARADDDPALTTGRPPLANGDPTRANGDPGLANGASALAKGDPAVANGEPGHGRGGRRTRVPRLASLLGRRRGGSLVGRGEPGFPPPLD</sequence>
<gene>
    <name evidence="2" type="ORF">ACFQSB_27815</name>
</gene>
<dbReference type="InterPro" id="IPR011049">
    <property type="entry name" value="Serralysin-like_metalloprot_C"/>
</dbReference>
<dbReference type="RefSeq" id="WP_380829861.1">
    <property type="nucleotide sequence ID" value="NZ_JBHTCG010000023.1"/>
</dbReference>
<reference evidence="3" key="1">
    <citation type="journal article" date="2019" name="Int. J. Syst. Evol. Microbiol.">
        <title>The Global Catalogue of Microorganisms (GCM) 10K type strain sequencing project: providing services to taxonomists for standard genome sequencing and annotation.</title>
        <authorList>
            <consortium name="The Broad Institute Genomics Platform"/>
            <consortium name="The Broad Institute Genome Sequencing Center for Infectious Disease"/>
            <person name="Wu L."/>
            <person name="Ma J."/>
        </authorList>
    </citation>
    <scope>NUCLEOTIDE SEQUENCE [LARGE SCALE GENOMIC DNA]</scope>
    <source>
        <strain evidence="3">CECT 7649</strain>
    </source>
</reference>
<accession>A0ABW2PCU1</accession>
<dbReference type="SUPFAM" id="SSF101967">
    <property type="entry name" value="Adhesin YadA, collagen-binding domain"/>
    <property type="match status" value="1"/>
</dbReference>
<dbReference type="Proteomes" id="UP001596496">
    <property type="component" value="Unassembled WGS sequence"/>
</dbReference>
<keyword evidence="3" id="KW-1185">Reference proteome</keyword>
<feature type="region of interest" description="Disordered" evidence="1">
    <location>
        <begin position="20"/>
        <end position="135"/>
    </location>
</feature>
<evidence type="ECO:0000313" key="2">
    <source>
        <dbReference type="EMBL" id="MFC7386045.1"/>
    </source>
</evidence>
<protein>
    <submittedName>
        <fullName evidence="2">Uncharacterized protein</fullName>
    </submittedName>
</protein>